<dbReference type="PANTHER" id="PTHR34220">
    <property type="entry name" value="SENSOR HISTIDINE KINASE YPDA"/>
    <property type="match status" value="1"/>
</dbReference>
<proteinExistence type="predicted"/>
<dbReference type="SUPFAM" id="SSF55874">
    <property type="entry name" value="ATPase domain of HSP90 chaperone/DNA topoisomerase II/histidine kinase"/>
    <property type="match status" value="1"/>
</dbReference>
<dbReference type="InterPro" id="IPR010559">
    <property type="entry name" value="Sig_transdc_His_kin_internal"/>
</dbReference>
<keyword evidence="3" id="KW-0597">Phosphoprotein</keyword>
<dbReference type="PANTHER" id="PTHR34220:SF7">
    <property type="entry name" value="SENSOR HISTIDINE KINASE YPDA"/>
    <property type="match status" value="1"/>
</dbReference>
<keyword evidence="7" id="KW-1133">Transmembrane helix</keyword>
<reference evidence="9 10" key="1">
    <citation type="submission" date="2020-08" db="EMBL/GenBank/DDBJ databases">
        <title>Cohnella phylogeny.</title>
        <authorList>
            <person name="Dunlap C."/>
        </authorList>
    </citation>
    <scope>NUCLEOTIDE SEQUENCE [LARGE SCALE GENOMIC DNA]</scope>
    <source>
        <strain evidence="9 10">DSM 28246</strain>
    </source>
</reference>
<evidence type="ECO:0000256" key="6">
    <source>
        <dbReference type="ARBA" id="ARBA00023136"/>
    </source>
</evidence>
<accession>A0A7X0RVT6</accession>
<evidence type="ECO:0000256" key="4">
    <source>
        <dbReference type="ARBA" id="ARBA00022679"/>
    </source>
</evidence>
<dbReference type="InterPro" id="IPR003660">
    <property type="entry name" value="HAMP_dom"/>
</dbReference>
<feature type="domain" description="HAMP" evidence="8">
    <location>
        <begin position="320"/>
        <end position="372"/>
    </location>
</feature>
<name>A0A7X0RVT6_9BACL</name>
<evidence type="ECO:0000256" key="2">
    <source>
        <dbReference type="ARBA" id="ARBA00022475"/>
    </source>
</evidence>
<dbReference type="SMART" id="SM00304">
    <property type="entry name" value="HAMP"/>
    <property type="match status" value="1"/>
</dbReference>
<keyword evidence="6 7" id="KW-0472">Membrane</keyword>
<dbReference type="Pfam" id="PF00672">
    <property type="entry name" value="HAMP"/>
    <property type="match status" value="1"/>
</dbReference>
<protein>
    <submittedName>
        <fullName evidence="9">Sensor histidine kinase</fullName>
    </submittedName>
</protein>
<evidence type="ECO:0000256" key="5">
    <source>
        <dbReference type="ARBA" id="ARBA00022777"/>
    </source>
</evidence>
<gene>
    <name evidence="9" type="ORF">H7C19_27970</name>
</gene>
<keyword evidence="10" id="KW-1185">Reference proteome</keyword>
<dbReference type="EMBL" id="JACJVP010000047">
    <property type="protein sequence ID" value="MBB6674526.1"/>
    <property type="molecule type" value="Genomic_DNA"/>
</dbReference>
<evidence type="ECO:0000313" key="10">
    <source>
        <dbReference type="Proteomes" id="UP000547209"/>
    </source>
</evidence>
<keyword evidence="2" id="KW-1003">Cell membrane</keyword>
<dbReference type="InterPro" id="IPR036890">
    <property type="entry name" value="HATPase_C_sf"/>
</dbReference>
<dbReference type="SUPFAM" id="SSF158472">
    <property type="entry name" value="HAMP domain-like"/>
    <property type="match status" value="1"/>
</dbReference>
<dbReference type="AlphaFoldDB" id="A0A7X0RVT6"/>
<dbReference type="Gene3D" id="1.10.287.130">
    <property type="match status" value="1"/>
</dbReference>
<evidence type="ECO:0000256" key="7">
    <source>
        <dbReference type="SAM" id="Phobius"/>
    </source>
</evidence>
<dbReference type="InterPro" id="IPR003594">
    <property type="entry name" value="HATPase_dom"/>
</dbReference>
<evidence type="ECO:0000256" key="3">
    <source>
        <dbReference type="ARBA" id="ARBA00022553"/>
    </source>
</evidence>
<dbReference type="CDD" id="cd06225">
    <property type="entry name" value="HAMP"/>
    <property type="match status" value="1"/>
</dbReference>
<dbReference type="Gene3D" id="3.30.565.10">
    <property type="entry name" value="Histidine kinase-like ATPase, C-terminal domain"/>
    <property type="match status" value="1"/>
</dbReference>
<dbReference type="Proteomes" id="UP000547209">
    <property type="component" value="Unassembled WGS sequence"/>
</dbReference>
<dbReference type="GO" id="GO:0000155">
    <property type="term" value="F:phosphorelay sensor kinase activity"/>
    <property type="evidence" value="ECO:0007669"/>
    <property type="project" value="InterPro"/>
</dbReference>
<keyword evidence="7" id="KW-0812">Transmembrane</keyword>
<sequence length="606" mass="69431">MARLFTFGSVKSIRFKVISMTLLLVFFSLSIIGIYFYQSIHTILRNNANDNLTRMLEQTNDNLEAQLEMIDSAMISFISNPVINTNLEDQPPTSPYEKWGRKTEIERQMIYLLSNHYLWEKNILDSVFIIDDYGNDYSVLRKYGNMDMQIRRNIAVYKSIDNEPEQTQIVNPTPNDPILYFVKNIRSFLDYSYKGKIIFGINETKMNALYDSIVHYDNSQVFLIDGDGSILSSGNTRLLGHTTDPGLIRFLHTSLFSSVRLNDVSYFVAAKEIKRYNWTSLILIPQNQALSHLSESFGRFIPIALGILFFFLLVGYFISSKVTRPIIDLLKRIELIRRGDYSTRMPAYTEMELNKLAMVFNKMSEEMEYLITDVYEKKLLLRESELKSLYAQINPHFLFNVLETISWYARMSSQVEIHEMVTSLGYMLRSGLAGNGHQKTAISEELKYIEFYILLQRKRFGERLQVDIKIGDDSIRDLLLPKLSIQPIVENAIVHGLERKVGDWQLLVEIRREGGDILFLIEDNGVGFDSVPTGRGGAHNHIALENVNRRIQILYGNPYGISIDSRIGEGTKVTVRIPEDTGIVPENGTGPITGEGRTYVPGVHRG</sequence>
<dbReference type="Gene3D" id="3.30.450.20">
    <property type="entry name" value="PAS domain"/>
    <property type="match status" value="1"/>
</dbReference>
<evidence type="ECO:0000259" key="8">
    <source>
        <dbReference type="PROSITE" id="PS50885"/>
    </source>
</evidence>
<keyword evidence="4" id="KW-0808">Transferase</keyword>
<dbReference type="PROSITE" id="PS50885">
    <property type="entry name" value="HAMP"/>
    <property type="match status" value="1"/>
</dbReference>
<dbReference type="InterPro" id="IPR050640">
    <property type="entry name" value="Bact_2-comp_sensor_kinase"/>
</dbReference>
<keyword evidence="5 9" id="KW-0418">Kinase</keyword>
<comment type="subcellular location">
    <subcellularLocation>
        <location evidence="1">Cell membrane</location>
        <topology evidence="1">Multi-pass membrane protein</topology>
    </subcellularLocation>
</comment>
<feature type="transmembrane region" description="Helical" evidence="7">
    <location>
        <begin position="17"/>
        <end position="37"/>
    </location>
</feature>
<organism evidence="9 10">
    <name type="scientific">Cohnella nanjingensis</name>
    <dbReference type="NCBI Taxonomy" id="1387779"/>
    <lineage>
        <taxon>Bacteria</taxon>
        <taxon>Bacillati</taxon>
        <taxon>Bacillota</taxon>
        <taxon>Bacilli</taxon>
        <taxon>Bacillales</taxon>
        <taxon>Paenibacillaceae</taxon>
        <taxon>Cohnella</taxon>
    </lineage>
</organism>
<dbReference type="Pfam" id="PF06580">
    <property type="entry name" value="His_kinase"/>
    <property type="match status" value="1"/>
</dbReference>
<feature type="transmembrane region" description="Helical" evidence="7">
    <location>
        <begin position="300"/>
        <end position="318"/>
    </location>
</feature>
<comment type="caution">
    <text evidence="9">The sequence shown here is derived from an EMBL/GenBank/DDBJ whole genome shotgun (WGS) entry which is preliminary data.</text>
</comment>
<dbReference type="Pfam" id="PF02518">
    <property type="entry name" value="HATPase_c"/>
    <property type="match status" value="1"/>
</dbReference>
<evidence type="ECO:0000313" key="9">
    <source>
        <dbReference type="EMBL" id="MBB6674526.1"/>
    </source>
</evidence>
<dbReference type="GO" id="GO:0005886">
    <property type="term" value="C:plasma membrane"/>
    <property type="evidence" value="ECO:0007669"/>
    <property type="project" value="UniProtKB-SubCell"/>
</dbReference>
<evidence type="ECO:0000256" key="1">
    <source>
        <dbReference type="ARBA" id="ARBA00004651"/>
    </source>
</evidence>